<dbReference type="OrthoDB" id="6846267at2759"/>
<keyword evidence="5" id="KW-1185">Reference proteome</keyword>
<evidence type="ECO:0000256" key="1">
    <source>
        <dbReference type="ARBA" id="ARBA00005964"/>
    </source>
</evidence>
<comment type="similarity">
    <text evidence="1">Belongs to the type-B carboxylesterase/lipase family.</text>
</comment>
<keyword evidence="2" id="KW-0812">Transmembrane</keyword>
<gene>
    <name evidence="4" type="ORF">A3Q56_02741</name>
</gene>
<sequence>MIFLNVHFYRFFIFEFLIITHSLVNNDILYRYPGNLVYLYCNETSESSHCNTPEPPYQPYDEIHVSIDGIGLLIGRSMTYEPEITTSILSARRYVNIFLGVPYAQPPIGELRFRKPMNLHNGWGRGNRIWDASYFRSACPYDTNFFADRFTLKRNISEDCLHLNIFSPNFTDYTFINKKYAVLIVLESIFHKISDPILWPGHILARNEIVVVTLSYRVGALGYLSTQDENSRGNYGLYDVIKALEFIKKYIRLFNGDDTKITLAGSGSASCVVSTLIKHRPDLMNKAILMGGSDNCIWSKGGENSKDLYKHFNDSYYAHELGRHVGCYIRNDISPKQLIHCLKYKHFNDIVAAQNQVEPKTHFYSIPFGPNIKEFEKSLESKTYSVKNVTHLDDIIFTRTNRIVNDKHKRVKHSNHVKKIIIGLNKFQGAHVMERFLKMNVEWNTKMYFKNPEKHIGYYVTNPRLGTSNVTNFKSIHEIIEKGNVTDNDFKDIVRKYVRQRNESIYNLEQILPYVLYQYRFWTDRKDSNFRLKNLLYMFSDHLFGSCVQDTVLNMMENNNSVHYYVFNYSPFRFSWIDIIARTDMYYLFGYPMFNISTENQFYIKSIAKNFTKIDVKLSTLVQEMWANFTKFGEPTPLQKRFYNYNITWYSSILGNMSYLSIDHPNTHLKINDWMTDPFSINIRDADIACQEKLLEIQHDENSKTLKPTNEEVSKHDLHNSICFLSGIYVVNNQVLKKLIIYKVHKFKFKIYKQYDYTQFLKEICKRGKLYIVKLKFVKIQTIMVSVELNIDMPHNVLVLKYKSIDIHDLDVRIGEKSIIIYKYLDKRMYILRDGKIEEFTVDYGIKKALFIGKKLFYTMEDSFNEFDLITHKTRKVFRSDLNVCIHEKIILYQNESNSIFTINSKRKHVEATFPNYAKKNLLNTPNFSFVNIRRLRKRLILILKEKEQPGNFGEIFNKVKRYIYSVFICDSTYEKFKRVTTIPESKIPYKLHSLTSRDYTIVIAHVNKTAYISYDNADGFEKMFLQYKINIKSIENYENLDVIVMKANIDEVNYMLFNYGLKLWTKKELQYIHKIFSTYISSHNYPIYSGTNGNEVLLTFDAFRTWHKLEIKKIDRYLVGMYHNIGNPNNEKLMLKLIDRSNIYIFKFDIQVPKCTSSNTFIAENKLLVYTGNDPYSNICTVNENDIRTRRSFKFQCAQTDYQCNFGYHQDFGTKLCVNDRHTTKLNVCFNGIMQTIDPDAYERLYSQKYYDNYCFTNIMVSRSSVNTSCRFIKHNLRRHIKTIITHHKIIEHNRLKSVIGGIVGSCVAFMILLFAIKKCKSRGNYRVVDHMS</sequence>
<proteinExistence type="inferred from homology"/>
<evidence type="ECO:0000313" key="4">
    <source>
        <dbReference type="EMBL" id="OAF69486.1"/>
    </source>
</evidence>
<accession>A0A177B5F4</accession>
<keyword evidence="2" id="KW-1133">Transmembrane helix</keyword>
<dbReference type="PANTHER" id="PTHR43903">
    <property type="entry name" value="NEUROLIGIN"/>
    <property type="match status" value="1"/>
</dbReference>
<reference evidence="4 5" key="1">
    <citation type="submission" date="2016-04" db="EMBL/GenBank/DDBJ databases">
        <title>The genome of Intoshia linei affirms orthonectids as highly simplified spiralians.</title>
        <authorList>
            <person name="Mikhailov K.V."/>
            <person name="Slusarev G.S."/>
            <person name="Nikitin M.A."/>
            <person name="Logacheva M.D."/>
            <person name="Penin A."/>
            <person name="Aleoshin V."/>
            <person name="Panchin Y.V."/>
        </authorList>
    </citation>
    <scope>NUCLEOTIDE SEQUENCE [LARGE SCALE GENOMIC DNA]</scope>
    <source>
        <strain evidence="4">Intl2013</strain>
        <tissue evidence="4">Whole animal</tissue>
    </source>
</reference>
<organism evidence="4 5">
    <name type="scientific">Intoshia linei</name>
    <dbReference type="NCBI Taxonomy" id="1819745"/>
    <lineage>
        <taxon>Eukaryota</taxon>
        <taxon>Metazoa</taxon>
        <taxon>Spiralia</taxon>
        <taxon>Lophotrochozoa</taxon>
        <taxon>Mesozoa</taxon>
        <taxon>Orthonectida</taxon>
        <taxon>Rhopaluridae</taxon>
        <taxon>Intoshia</taxon>
    </lineage>
</organism>
<evidence type="ECO:0000313" key="5">
    <source>
        <dbReference type="Proteomes" id="UP000078046"/>
    </source>
</evidence>
<evidence type="ECO:0000259" key="3">
    <source>
        <dbReference type="Pfam" id="PF00135"/>
    </source>
</evidence>
<evidence type="ECO:0000256" key="2">
    <source>
        <dbReference type="SAM" id="Phobius"/>
    </source>
</evidence>
<feature type="transmembrane region" description="Helical" evidence="2">
    <location>
        <begin position="1300"/>
        <end position="1318"/>
    </location>
</feature>
<dbReference type="Proteomes" id="UP000078046">
    <property type="component" value="Unassembled WGS sequence"/>
</dbReference>
<dbReference type="EMBL" id="LWCA01000273">
    <property type="protein sequence ID" value="OAF69486.1"/>
    <property type="molecule type" value="Genomic_DNA"/>
</dbReference>
<keyword evidence="2" id="KW-0472">Membrane</keyword>
<feature type="domain" description="Carboxylesterase type B" evidence="3">
    <location>
        <begin position="94"/>
        <end position="667"/>
    </location>
</feature>
<protein>
    <recommendedName>
        <fullName evidence="3">Carboxylesterase type B domain-containing protein</fullName>
    </recommendedName>
</protein>
<comment type="caution">
    <text evidence="4">The sequence shown here is derived from an EMBL/GenBank/DDBJ whole genome shotgun (WGS) entry which is preliminary data.</text>
</comment>
<dbReference type="InterPro" id="IPR029058">
    <property type="entry name" value="AB_hydrolase_fold"/>
</dbReference>
<dbReference type="InterPro" id="IPR051093">
    <property type="entry name" value="Neuroligin/BSAL"/>
</dbReference>
<dbReference type="InterPro" id="IPR002018">
    <property type="entry name" value="CarbesteraseB"/>
</dbReference>
<name>A0A177B5F4_9BILA</name>
<dbReference type="SUPFAM" id="SSF53474">
    <property type="entry name" value="alpha/beta-Hydrolases"/>
    <property type="match status" value="1"/>
</dbReference>
<dbReference type="Pfam" id="PF00135">
    <property type="entry name" value="COesterase"/>
    <property type="match status" value="1"/>
</dbReference>
<dbReference type="Gene3D" id="3.40.50.1820">
    <property type="entry name" value="alpha/beta hydrolase"/>
    <property type="match status" value="1"/>
</dbReference>